<evidence type="ECO:0000256" key="5">
    <source>
        <dbReference type="ARBA" id="ARBA00023054"/>
    </source>
</evidence>
<reference evidence="11 12" key="1">
    <citation type="journal article" date="2016" name="Nat. Commun.">
        <title>Extremotolerant tardigrade genome and improved radiotolerance of human cultured cells by tardigrade-unique protein.</title>
        <authorList>
            <person name="Hashimoto T."/>
            <person name="Horikawa D.D."/>
            <person name="Saito Y."/>
            <person name="Kuwahara H."/>
            <person name="Kozuka-Hata H."/>
            <person name="Shin-I T."/>
            <person name="Minakuchi Y."/>
            <person name="Ohishi K."/>
            <person name="Motoyama A."/>
            <person name="Aizu T."/>
            <person name="Enomoto A."/>
            <person name="Kondo K."/>
            <person name="Tanaka S."/>
            <person name="Hara Y."/>
            <person name="Koshikawa S."/>
            <person name="Sagara H."/>
            <person name="Miura T."/>
            <person name="Yokobori S."/>
            <person name="Miyagawa K."/>
            <person name="Suzuki Y."/>
            <person name="Kubo T."/>
            <person name="Oyama M."/>
            <person name="Kohara Y."/>
            <person name="Fujiyama A."/>
            <person name="Arakawa K."/>
            <person name="Katayama T."/>
            <person name="Toyoda A."/>
            <person name="Kunieda T."/>
        </authorList>
    </citation>
    <scope>NUCLEOTIDE SEQUENCE [LARGE SCALE GENOMIC DNA]</scope>
    <source>
        <strain evidence="11 12">YOKOZUNA-1</strain>
    </source>
</reference>
<protein>
    <recommendedName>
        <fullName evidence="7">Synaptosomal-associated protein</fullName>
    </recommendedName>
</protein>
<keyword evidence="5 8" id="KW-0175">Coiled coil</keyword>
<dbReference type="GO" id="GO:0005484">
    <property type="term" value="F:SNAP receptor activity"/>
    <property type="evidence" value="ECO:0007669"/>
    <property type="project" value="TreeGrafter"/>
</dbReference>
<evidence type="ECO:0000256" key="8">
    <source>
        <dbReference type="SAM" id="Coils"/>
    </source>
</evidence>
<comment type="caution">
    <text evidence="11">The sequence shown here is derived from an EMBL/GenBank/DDBJ whole genome shotgun (WGS) entry which is preliminary data.</text>
</comment>
<keyword evidence="12" id="KW-1185">Reference proteome</keyword>
<dbReference type="GO" id="GO:0043005">
    <property type="term" value="C:neuron projection"/>
    <property type="evidence" value="ECO:0007669"/>
    <property type="project" value="UniProtKB-KW"/>
</dbReference>
<comment type="subcellular location">
    <subcellularLocation>
        <location evidence="6">Synapse</location>
        <location evidence="6">Synaptosome</location>
    </subcellularLocation>
</comment>
<feature type="domain" description="T-SNARE coiled-coil homology" evidence="10">
    <location>
        <begin position="70"/>
        <end position="132"/>
    </location>
</feature>
<feature type="domain" description="T-SNARE coiled-coil homology" evidence="10">
    <location>
        <begin position="199"/>
        <end position="261"/>
    </location>
</feature>
<dbReference type="SMART" id="SM00397">
    <property type="entry name" value="t_SNARE"/>
    <property type="match status" value="2"/>
</dbReference>
<feature type="region of interest" description="Disordered" evidence="9">
    <location>
        <begin position="1"/>
        <end position="60"/>
    </location>
</feature>
<dbReference type="GO" id="GO:0019905">
    <property type="term" value="F:syntaxin binding"/>
    <property type="evidence" value="ECO:0007669"/>
    <property type="project" value="TreeGrafter"/>
</dbReference>
<dbReference type="FunFam" id="1.20.5.110:FF:000007">
    <property type="entry name" value="Synaptosomal-associated protein"/>
    <property type="match status" value="1"/>
</dbReference>
<comment type="similarity">
    <text evidence="1 7">Belongs to the SNAP-25 family.</text>
</comment>
<evidence type="ECO:0000256" key="6">
    <source>
        <dbReference type="ARBA" id="ARBA00034102"/>
    </source>
</evidence>
<dbReference type="InterPro" id="IPR000928">
    <property type="entry name" value="SNAP-25_dom"/>
</dbReference>
<evidence type="ECO:0000313" key="12">
    <source>
        <dbReference type="Proteomes" id="UP000186922"/>
    </source>
</evidence>
<organism evidence="11 12">
    <name type="scientific">Ramazzottius varieornatus</name>
    <name type="common">Water bear</name>
    <name type="synonym">Tardigrade</name>
    <dbReference type="NCBI Taxonomy" id="947166"/>
    <lineage>
        <taxon>Eukaryota</taxon>
        <taxon>Metazoa</taxon>
        <taxon>Ecdysozoa</taxon>
        <taxon>Tardigrada</taxon>
        <taxon>Eutardigrada</taxon>
        <taxon>Parachela</taxon>
        <taxon>Hypsibioidea</taxon>
        <taxon>Ramazzottiidae</taxon>
        <taxon>Ramazzottius</taxon>
    </lineage>
</organism>
<proteinExistence type="inferred from homology"/>
<dbReference type="Gene3D" id="1.20.5.110">
    <property type="match status" value="2"/>
</dbReference>
<keyword evidence="2" id="KW-0771">Synaptosome</keyword>
<dbReference type="GO" id="GO:0098793">
    <property type="term" value="C:presynapse"/>
    <property type="evidence" value="ECO:0007669"/>
    <property type="project" value="GOC"/>
</dbReference>
<evidence type="ECO:0000256" key="4">
    <source>
        <dbReference type="ARBA" id="ARBA00023018"/>
    </source>
</evidence>
<dbReference type="SUPFAM" id="SSF58038">
    <property type="entry name" value="SNARE fusion complex"/>
    <property type="match status" value="2"/>
</dbReference>
<dbReference type="GO" id="GO:0031201">
    <property type="term" value="C:SNARE complex"/>
    <property type="evidence" value="ECO:0007669"/>
    <property type="project" value="TreeGrafter"/>
</dbReference>
<dbReference type="OrthoDB" id="19261at2759"/>
<keyword evidence="3" id="KW-0677">Repeat</keyword>
<dbReference type="Pfam" id="PF00835">
    <property type="entry name" value="SNAP-25"/>
    <property type="match status" value="1"/>
</dbReference>
<feature type="coiled-coil region" evidence="8">
    <location>
        <begin position="223"/>
        <end position="250"/>
    </location>
</feature>
<dbReference type="PANTHER" id="PTHR19305">
    <property type="entry name" value="SYNAPTOSOMAL ASSOCIATED PROTEIN"/>
    <property type="match status" value="1"/>
</dbReference>
<evidence type="ECO:0000313" key="11">
    <source>
        <dbReference type="EMBL" id="GAU94949.1"/>
    </source>
</evidence>
<gene>
    <name evidence="11" type="primary">RvY_06645-1</name>
    <name evidence="11" type="synonym">RvY_06645.1</name>
    <name evidence="11" type="ORF">RvY_06645</name>
</gene>
<evidence type="ECO:0000256" key="9">
    <source>
        <dbReference type="SAM" id="MobiDB-lite"/>
    </source>
</evidence>
<dbReference type="PANTHER" id="PTHR19305:SF14">
    <property type="entry name" value="SYNAPTOSOMAL-ASSOCIATED PROTEIN-RELATED"/>
    <property type="match status" value="1"/>
</dbReference>
<dbReference type="CDD" id="cd15889">
    <property type="entry name" value="SNARE_SNAP25N_23N"/>
    <property type="match status" value="1"/>
</dbReference>
<keyword evidence="4" id="KW-0770">Synapse</keyword>
<evidence type="ECO:0000256" key="3">
    <source>
        <dbReference type="ARBA" id="ARBA00022737"/>
    </source>
</evidence>
<accession>A0A1D1UZA4</accession>
<evidence type="ECO:0000256" key="7">
    <source>
        <dbReference type="RuleBase" id="RU003496"/>
    </source>
</evidence>
<dbReference type="InterPro" id="IPR000727">
    <property type="entry name" value="T_SNARE_dom"/>
</dbReference>
<dbReference type="PROSITE" id="PS50192">
    <property type="entry name" value="T_SNARE"/>
    <property type="match status" value="2"/>
</dbReference>
<name>A0A1D1UZA4_RAMVA</name>
<dbReference type="GO" id="GO:0016082">
    <property type="term" value="P:synaptic vesicle priming"/>
    <property type="evidence" value="ECO:0007669"/>
    <property type="project" value="TreeGrafter"/>
</dbReference>
<evidence type="ECO:0000256" key="2">
    <source>
        <dbReference type="ARBA" id="ARBA00022599"/>
    </source>
</evidence>
<dbReference type="GO" id="GO:0031629">
    <property type="term" value="P:synaptic vesicle fusion to presynaptic active zone membrane"/>
    <property type="evidence" value="ECO:0007669"/>
    <property type="project" value="TreeGrafter"/>
</dbReference>
<dbReference type="STRING" id="947166.A0A1D1UZA4"/>
<evidence type="ECO:0000259" key="10">
    <source>
        <dbReference type="PROSITE" id="PS50192"/>
    </source>
</evidence>
<dbReference type="AlphaFoldDB" id="A0A1D1UZA4"/>
<sequence length="265" mass="28952">MASRNNFGPAGGAGNQANRKELLGGPTAGSVSRAGVSNGGYASPSSPTRVSGPGAVGGMSEMDQINMKINKTTDESLESTRRMLGLVEESQEVGVRTMENLYKQGEQLDKVEENLDKMNQDMKEAEKNMEQMEKCCGLCVCPWNKSRNFEKSSGFQKTYGKKAPKDGMGKPGDTIMMEQPNVDDFNRDGGRIVQRITNDAREDEMEENLGAVGNMLGGLKMMATDMGKEINKQNKQLDSLNQKAEVTDVRVVQANKRANDILRKA</sequence>
<dbReference type="EMBL" id="BDGG01000003">
    <property type="protein sequence ID" value="GAU94949.1"/>
    <property type="molecule type" value="Genomic_DNA"/>
</dbReference>
<dbReference type="Proteomes" id="UP000186922">
    <property type="component" value="Unassembled WGS sequence"/>
</dbReference>
<evidence type="ECO:0000256" key="1">
    <source>
        <dbReference type="ARBA" id="ARBA00009480"/>
    </source>
</evidence>
<feature type="coiled-coil region" evidence="8">
    <location>
        <begin position="101"/>
        <end position="135"/>
    </location>
</feature>
<dbReference type="GO" id="GO:0005886">
    <property type="term" value="C:plasma membrane"/>
    <property type="evidence" value="ECO:0007669"/>
    <property type="project" value="TreeGrafter"/>
</dbReference>